<dbReference type="Pfam" id="PF00685">
    <property type="entry name" value="Sulfotransfer_1"/>
    <property type="match status" value="1"/>
</dbReference>
<dbReference type="PANTHER" id="PTHR10605">
    <property type="entry name" value="HEPARAN SULFATE SULFOTRANSFERASE"/>
    <property type="match status" value="1"/>
</dbReference>
<dbReference type="Gene3D" id="3.40.50.300">
    <property type="entry name" value="P-loop containing nucleotide triphosphate hydrolases"/>
    <property type="match status" value="1"/>
</dbReference>
<evidence type="ECO:0000313" key="4">
    <source>
        <dbReference type="EMBL" id="SFB00997.1"/>
    </source>
</evidence>
<sequence length="284" mass="33514">MSPNFLVIGAEKSATTWIYNRLSEHPNVYLPATKEIHFFNQFDSNLKEVNNYEKLGLNWYKNFFHHYKGEKAIGEVTPMYLCDPKAPYRIKKLLPDVKIIAILRNPIDRAYSHYWMAKHKTHTQLTFKEAIETNDPRFVQRGLYYDQLRIFYSLFPKENIKVILFEDIHENNQEVLSNLYNFLGVRSSYVPEGLTNKENSSQKPKSVVLHRLIALSTVFFRTKLKMGWMVDVFKSTGVADKIKTLNTKQVKNETMDSADRKSLEAYYKESNKKLERLLQRNLNW</sequence>
<gene>
    <name evidence="4" type="ORF">SAMN04488072_105111</name>
</gene>
<reference evidence="4 5" key="1">
    <citation type="submission" date="2016-10" db="EMBL/GenBank/DDBJ databases">
        <authorList>
            <person name="de Groot N.N."/>
        </authorList>
    </citation>
    <scope>NUCLEOTIDE SEQUENCE [LARGE SCALE GENOMIC DNA]</scope>
    <source>
        <strain evidence="4 5">CGMCC 1.3702</strain>
    </source>
</reference>
<dbReference type="PANTHER" id="PTHR10605:SF56">
    <property type="entry name" value="BIFUNCTIONAL HEPARAN SULFATE N-DEACETYLASE_N-SULFOTRANSFERASE"/>
    <property type="match status" value="1"/>
</dbReference>
<dbReference type="InterPro" id="IPR037359">
    <property type="entry name" value="NST/OST"/>
</dbReference>
<name>A0A1I0XJX0_9BACI</name>
<evidence type="ECO:0000313" key="5">
    <source>
        <dbReference type="Proteomes" id="UP000198642"/>
    </source>
</evidence>
<proteinExistence type="predicted"/>
<keyword evidence="1 4" id="KW-0808">Transferase</keyword>
<keyword evidence="5" id="KW-1185">Reference proteome</keyword>
<dbReference type="AlphaFoldDB" id="A0A1I0XJX0"/>
<dbReference type="InterPro" id="IPR027417">
    <property type="entry name" value="P-loop_NTPase"/>
</dbReference>
<protein>
    <submittedName>
        <fullName evidence="4">Sulfotransferase domain-containing protein</fullName>
    </submittedName>
</protein>
<dbReference type="InterPro" id="IPR000863">
    <property type="entry name" value="Sulfotransferase_dom"/>
</dbReference>
<evidence type="ECO:0000256" key="1">
    <source>
        <dbReference type="ARBA" id="ARBA00022679"/>
    </source>
</evidence>
<dbReference type="GO" id="GO:0008146">
    <property type="term" value="F:sulfotransferase activity"/>
    <property type="evidence" value="ECO:0007669"/>
    <property type="project" value="InterPro"/>
</dbReference>
<dbReference type="STRING" id="237679.SAMN04488072_105111"/>
<keyword evidence="2" id="KW-0325">Glycoprotein</keyword>
<feature type="domain" description="Sulfotransferase" evidence="3">
    <location>
        <begin position="3"/>
        <end position="196"/>
    </location>
</feature>
<dbReference type="SUPFAM" id="SSF52540">
    <property type="entry name" value="P-loop containing nucleoside triphosphate hydrolases"/>
    <property type="match status" value="1"/>
</dbReference>
<dbReference type="RefSeq" id="WP_170848189.1">
    <property type="nucleotide sequence ID" value="NZ_FOJW01000005.1"/>
</dbReference>
<dbReference type="Proteomes" id="UP000198642">
    <property type="component" value="Unassembled WGS sequence"/>
</dbReference>
<organism evidence="4 5">
    <name type="scientific">Lentibacillus halodurans</name>
    <dbReference type="NCBI Taxonomy" id="237679"/>
    <lineage>
        <taxon>Bacteria</taxon>
        <taxon>Bacillati</taxon>
        <taxon>Bacillota</taxon>
        <taxon>Bacilli</taxon>
        <taxon>Bacillales</taxon>
        <taxon>Bacillaceae</taxon>
        <taxon>Lentibacillus</taxon>
    </lineage>
</organism>
<evidence type="ECO:0000256" key="2">
    <source>
        <dbReference type="ARBA" id="ARBA00023180"/>
    </source>
</evidence>
<accession>A0A1I0XJX0</accession>
<evidence type="ECO:0000259" key="3">
    <source>
        <dbReference type="Pfam" id="PF00685"/>
    </source>
</evidence>
<dbReference type="EMBL" id="FOJW01000005">
    <property type="protein sequence ID" value="SFB00997.1"/>
    <property type="molecule type" value="Genomic_DNA"/>
</dbReference>